<dbReference type="OrthoDB" id="2525736at2759"/>
<accession>A0A0P9EMN9</accession>
<dbReference type="InterPro" id="IPR036390">
    <property type="entry name" value="WH_DNA-bd_sf"/>
</dbReference>
<feature type="compositionally biased region" description="Acidic residues" evidence="2">
    <location>
        <begin position="87"/>
        <end position="100"/>
    </location>
</feature>
<evidence type="ECO:0000313" key="5">
    <source>
        <dbReference type="Proteomes" id="UP000053890"/>
    </source>
</evidence>
<dbReference type="RefSeq" id="XP_018269116.1">
    <property type="nucleotide sequence ID" value="XM_018414732.1"/>
</dbReference>
<evidence type="ECO:0000256" key="2">
    <source>
        <dbReference type="SAM" id="MobiDB-lite"/>
    </source>
</evidence>
<organism evidence="4 5">
    <name type="scientific">Rhodotorula graminis (strain WP1)</name>
    <dbReference type="NCBI Taxonomy" id="578459"/>
    <lineage>
        <taxon>Eukaryota</taxon>
        <taxon>Fungi</taxon>
        <taxon>Dikarya</taxon>
        <taxon>Basidiomycota</taxon>
        <taxon>Pucciniomycotina</taxon>
        <taxon>Microbotryomycetes</taxon>
        <taxon>Sporidiobolales</taxon>
        <taxon>Sporidiobolaceae</taxon>
        <taxon>Rhodotorula</taxon>
    </lineage>
</organism>
<gene>
    <name evidence="4" type="ORF">RHOBADRAFT_46161</name>
</gene>
<dbReference type="AlphaFoldDB" id="A0A0P9EMN9"/>
<evidence type="ECO:0000259" key="3">
    <source>
        <dbReference type="SMART" id="SM00526"/>
    </source>
</evidence>
<name>A0A0P9EMN9_RHOGW</name>
<dbReference type="Proteomes" id="UP000053890">
    <property type="component" value="Unassembled WGS sequence"/>
</dbReference>
<sequence>MPGKATTASYAEMLDLAVNSGKGEKVSRQKIYTYIRINYKIDTDGATFKRHIKAAFTKRLDAGIILQQKNSFYLSAKGKKHIADQYDLSDNDNEASETEENTPSKPSKSVKSK</sequence>
<feature type="domain" description="H15" evidence="3">
    <location>
        <begin position="4"/>
        <end position="71"/>
    </location>
</feature>
<evidence type="ECO:0000256" key="1">
    <source>
        <dbReference type="ARBA" id="ARBA00020833"/>
    </source>
</evidence>
<dbReference type="Pfam" id="PF00538">
    <property type="entry name" value="Linker_histone"/>
    <property type="match status" value="1"/>
</dbReference>
<dbReference type="EMBL" id="KQ474084">
    <property type="protein sequence ID" value="KPV73067.1"/>
    <property type="molecule type" value="Genomic_DNA"/>
</dbReference>
<dbReference type="GO" id="GO:0000786">
    <property type="term" value="C:nucleosome"/>
    <property type="evidence" value="ECO:0007669"/>
    <property type="project" value="InterPro"/>
</dbReference>
<protein>
    <recommendedName>
        <fullName evidence="1">Histone H1</fullName>
    </recommendedName>
</protein>
<evidence type="ECO:0000313" key="4">
    <source>
        <dbReference type="EMBL" id="KPV73067.1"/>
    </source>
</evidence>
<dbReference type="InterPro" id="IPR005818">
    <property type="entry name" value="Histone_H1/H5_H15"/>
</dbReference>
<dbReference type="Gene3D" id="1.10.10.10">
    <property type="entry name" value="Winged helix-like DNA-binding domain superfamily/Winged helix DNA-binding domain"/>
    <property type="match status" value="1"/>
</dbReference>
<dbReference type="InterPro" id="IPR036388">
    <property type="entry name" value="WH-like_DNA-bd_sf"/>
</dbReference>
<dbReference type="SUPFAM" id="SSF46785">
    <property type="entry name" value="Winged helix' DNA-binding domain"/>
    <property type="match status" value="1"/>
</dbReference>
<reference evidence="4 5" key="1">
    <citation type="journal article" date="2015" name="Front. Microbiol.">
        <title>Genome sequence of the plant growth promoting endophytic yeast Rhodotorula graminis WP1.</title>
        <authorList>
            <person name="Firrincieli A."/>
            <person name="Otillar R."/>
            <person name="Salamov A."/>
            <person name="Schmutz J."/>
            <person name="Khan Z."/>
            <person name="Redman R.S."/>
            <person name="Fleck N.D."/>
            <person name="Lindquist E."/>
            <person name="Grigoriev I.V."/>
            <person name="Doty S.L."/>
        </authorList>
    </citation>
    <scope>NUCLEOTIDE SEQUENCE [LARGE SCALE GENOMIC DNA]</scope>
    <source>
        <strain evidence="4 5">WP1</strain>
    </source>
</reference>
<dbReference type="GO" id="GO:0003677">
    <property type="term" value="F:DNA binding"/>
    <property type="evidence" value="ECO:0007669"/>
    <property type="project" value="InterPro"/>
</dbReference>
<dbReference type="GO" id="GO:0006334">
    <property type="term" value="P:nucleosome assembly"/>
    <property type="evidence" value="ECO:0007669"/>
    <property type="project" value="InterPro"/>
</dbReference>
<dbReference type="SMART" id="SM00526">
    <property type="entry name" value="H15"/>
    <property type="match status" value="1"/>
</dbReference>
<proteinExistence type="predicted"/>
<keyword evidence="5" id="KW-1185">Reference proteome</keyword>
<feature type="region of interest" description="Disordered" evidence="2">
    <location>
        <begin position="85"/>
        <end position="113"/>
    </location>
</feature>
<dbReference type="GeneID" id="28975180"/>